<dbReference type="AlphaFoldDB" id="A0A4R2NVI6"/>
<dbReference type="Proteomes" id="UP000295733">
    <property type="component" value="Unassembled WGS sequence"/>
</dbReference>
<protein>
    <submittedName>
        <fullName evidence="2">Histidine phosphotransferase ChpT</fullName>
    </submittedName>
</protein>
<keyword evidence="2" id="KW-0808">Transferase</keyword>
<gene>
    <name evidence="2" type="ORF">EV656_10291</name>
</gene>
<evidence type="ECO:0000313" key="3">
    <source>
        <dbReference type="Proteomes" id="UP000295733"/>
    </source>
</evidence>
<evidence type="ECO:0000313" key="2">
    <source>
        <dbReference type="EMBL" id="TCP26129.1"/>
    </source>
</evidence>
<dbReference type="Gene3D" id="1.10.287.130">
    <property type="match status" value="1"/>
</dbReference>
<proteinExistence type="predicted"/>
<dbReference type="EMBL" id="SLXL01000002">
    <property type="protein sequence ID" value="TCP26129.1"/>
    <property type="molecule type" value="Genomic_DNA"/>
</dbReference>
<sequence length="198" mass="20820">MTDLAALVGSRICHDLVNPLGAIGNGLELLRMQDVAMTDSEEMALIGESMANATARLRLLRLAFGAAPEGAEVSGPDVAAMLDTLYGQGRLRVAVNLPPALPRWQARLAMLGLLCAETALPRGGTLWLTVGAIDAEMSAKGPRVALPPDLWRPLSDGPAPARNLTPAEVQFALFPTALAAAGRTLAIAQEQDGFSLRF</sequence>
<dbReference type="InterPro" id="IPR036890">
    <property type="entry name" value="HATPase_C_sf"/>
</dbReference>
<feature type="domain" description="Histidine phosphotransferase ChpT C-terminal" evidence="1">
    <location>
        <begin position="77"/>
        <end position="192"/>
    </location>
</feature>
<organism evidence="2 3">
    <name type="scientific">Rhodovulum adriaticum</name>
    <name type="common">Rhodopseudomonas adriatica</name>
    <dbReference type="NCBI Taxonomy" id="35804"/>
    <lineage>
        <taxon>Bacteria</taxon>
        <taxon>Pseudomonadati</taxon>
        <taxon>Pseudomonadota</taxon>
        <taxon>Alphaproteobacteria</taxon>
        <taxon>Rhodobacterales</taxon>
        <taxon>Paracoccaceae</taxon>
        <taxon>Rhodovulum</taxon>
    </lineage>
</organism>
<evidence type="ECO:0000259" key="1">
    <source>
        <dbReference type="Pfam" id="PF10090"/>
    </source>
</evidence>
<accession>A0A4R2NVI6</accession>
<dbReference type="Pfam" id="PF10090">
    <property type="entry name" value="HPTransfase"/>
    <property type="match status" value="1"/>
</dbReference>
<dbReference type="Gene3D" id="3.30.565.10">
    <property type="entry name" value="Histidine kinase-like ATPase, C-terminal domain"/>
    <property type="match status" value="1"/>
</dbReference>
<dbReference type="GO" id="GO:0016740">
    <property type="term" value="F:transferase activity"/>
    <property type="evidence" value="ECO:0007669"/>
    <property type="project" value="UniProtKB-KW"/>
</dbReference>
<keyword evidence="3" id="KW-1185">Reference proteome</keyword>
<comment type="caution">
    <text evidence="2">The sequence shown here is derived from an EMBL/GenBank/DDBJ whole genome shotgun (WGS) entry which is preliminary data.</text>
</comment>
<dbReference type="InterPro" id="IPR018762">
    <property type="entry name" value="ChpT_C"/>
</dbReference>
<reference evidence="2 3" key="1">
    <citation type="submission" date="2019-03" db="EMBL/GenBank/DDBJ databases">
        <title>Genomic Encyclopedia of Type Strains, Phase IV (KMG-IV): sequencing the most valuable type-strain genomes for metagenomic binning, comparative biology and taxonomic classification.</title>
        <authorList>
            <person name="Goeker M."/>
        </authorList>
    </citation>
    <scope>NUCLEOTIDE SEQUENCE [LARGE SCALE GENOMIC DNA]</scope>
    <source>
        <strain evidence="2 3">DSM 2781</strain>
    </source>
</reference>
<name>A0A4R2NVI6_RHOAD</name>
<dbReference type="RefSeq" id="WP_165918932.1">
    <property type="nucleotide sequence ID" value="NZ_NRRP01000013.1"/>
</dbReference>